<comment type="subcellular location">
    <subcellularLocation>
        <location evidence="1">Nucleus</location>
    </subcellularLocation>
</comment>
<dbReference type="PANTHER" id="PTHR16056:SF2">
    <property type="entry name" value="TESTIS-EXPRESSED PROTEIN 10"/>
    <property type="match status" value="1"/>
</dbReference>
<name>A0A8X6FRD6_TRICU</name>
<protein>
    <submittedName>
        <fullName evidence="5">Testis-expressed protein 10</fullName>
    </submittedName>
</protein>
<evidence type="ECO:0000259" key="4">
    <source>
        <dbReference type="Pfam" id="PF12333"/>
    </source>
</evidence>
<evidence type="ECO:0000313" key="5">
    <source>
        <dbReference type="EMBL" id="GFQ87595.1"/>
    </source>
</evidence>
<gene>
    <name evidence="5" type="primary">tex10</name>
    <name evidence="5" type="ORF">TNCT_409471</name>
</gene>
<keyword evidence="3" id="KW-0539">Nucleus</keyword>
<keyword evidence="6" id="KW-1185">Reference proteome</keyword>
<accession>A0A8X6FRD6</accession>
<evidence type="ECO:0000256" key="2">
    <source>
        <dbReference type="ARBA" id="ARBA00006427"/>
    </source>
</evidence>
<feature type="non-terminal residue" evidence="5">
    <location>
        <position position="1"/>
    </location>
</feature>
<feature type="domain" description="Pre-rRNA-processing protein Ipi1 N-terminal" evidence="4">
    <location>
        <begin position="135"/>
        <end position="231"/>
    </location>
</feature>
<dbReference type="InterPro" id="IPR011989">
    <property type="entry name" value="ARM-like"/>
</dbReference>
<evidence type="ECO:0000256" key="1">
    <source>
        <dbReference type="ARBA" id="ARBA00004123"/>
    </source>
</evidence>
<dbReference type="Gene3D" id="1.25.10.10">
    <property type="entry name" value="Leucine-rich Repeat Variant"/>
    <property type="match status" value="1"/>
</dbReference>
<comment type="caution">
    <text evidence="5">The sequence shown here is derived from an EMBL/GenBank/DDBJ whole genome shotgun (WGS) entry which is preliminary data.</text>
</comment>
<dbReference type="InterPro" id="IPR024679">
    <property type="entry name" value="Ipi1_N"/>
</dbReference>
<comment type="similarity">
    <text evidence="2">Belongs to the IPI1/TEX10 family.</text>
</comment>
<dbReference type="OrthoDB" id="6423239at2759"/>
<dbReference type="Pfam" id="PF12333">
    <property type="entry name" value="Ipi1_N"/>
    <property type="match status" value="1"/>
</dbReference>
<evidence type="ECO:0000256" key="3">
    <source>
        <dbReference type="ARBA" id="ARBA00023242"/>
    </source>
</evidence>
<dbReference type="Proteomes" id="UP000887116">
    <property type="component" value="Unassembled WGS sequence"/>
</dbReference>
<reference evidence="5" key="1">
    <citation type="submission" date="2020-07" db="EMBL/GenBank/DDBJ databases">
        <title>Multicomponent nature underlies the extraordinary mechanical properties of spider dragline silk.</title>
        <authorList>
            <person name="Kono N."/>
            <person name="Nakamura H."/>
            <person name="Mori M."/>
            <person name="Yoshida Y."/>
            <person name="Ohtoshi R."/>
            <person name="Malay A.D."/>
            <person name="Moran D.A.P."/>
            <person name="Tomita M."/>
            <person name="Numata K."/>
            <person name="Arakawa K."/>
        </authorList>
    </citation>
    <scope>NUCLEOTIDE SEQUENCE</scope>
</reference>
<proteinExistence type="inferred from homology"/>
<dbReference type="EMBL" id="BMAO01013276">
    <property type="protein sequence ID" value="GFQ87595.1"/>
    <property type="molecule type" value="Genomic_DNA"/>
</dbReference>
<dbReference type="SUPFAM" id="SSF48371">
    <property type="entry name" value="ARM repeat"/>
    <property type="match status" value="1"/>
</dbReference>
<dbReference type="InterPro" id="IPR016024">
    <property type="entry name" value="ARM-type_fold"/>
</dbReference>
<dbReference type="GO" id="GO:0071339">
    <property type="term" value="C:MLL1 complex"/>
    <property type="evidence" value="ECO:0007669"/>
    <property type="project" value="TreeGrafter"/>
</dbReference>
<organism evidence="5 6">
    <name type="scientific">Trichonephila clavata</name>
    <name type="common">Joro spider</name>
    <name type="synonym">Nephila clavata</name>
    <dbReference type="NCBI Taxonomy" id="2740835"/>
    <lineage>
        <taxon>Eukaryota</taxon>
        <taxon>Metazoa</taxon>
        <taxon>Ecdysozoa</taxon>
        <taxon>Arthropoda</taxon>
        <taxon>Chelicerata</taxon>
        <taxon>Arachnida</taxon>
        <taxon>Araneae</taxon>
        <taxon>Araneomorphae</taxon>
        <taxon>Entelegynae</taxon>
        <taxon>Araneoidea</taxon>
        <taxon>Nephilidae</taxon>
        <taxon>Trichonephila</taxon>
    </lineage>
</organism>
<sequence>LSTFILSPNMKKKQASDFQKRKHKIGKPLPKGLNVTKTSFKSKKICLDRKYVPDTPSEINLKDVLKALNNRDVNIKYDNFRKLIKYVSNNEDTLSMYFPDILKELGRTLQDNDGKVREQSIELLGQCVNCLTEAQFQSFTTHISLFLKCMMTRNVPMQLDSLKLLDKLLNSHPKVMCHSVHILTNLLNLISVRPEGLRKKPKNRVLIEIINNKITTEALRLEVLARILLFLQAFTANENTNDVMDDKEVHWEGKELLFLPLYRNSGTVPAKLDYSWINKSDSKEFEQFVFELVPVLSDVLSGVAALSSNVEKKSYMSQSVCKLLNIVTEILYCVGEWMYEISSKDKNRDLLKDSEFSYGLKVICQQFLKRFPYSLETRNKKNTKICEMEYMQLNLAICYLYSKFFIDTKPHSPKALTFILDIFKTSGIMCEKSVILILKASTNFIQSDNIQESVKDGIINGLQKLLEVHQFHSLSHMLYSFFMDLSMNYDFKNLMDSEGMHLWFNFIFKELDLMVELKNIKKKFLKYVQQVCARRYPSFMRALNSMQTDTLIRHLQFDDETFQLTVIHLITSLDVISPELLEDIARTITHTDFSLKTTLRMIRFLHSRFNLSEYLHFGKDNLT</sequence>
<evidence type="ECO:0000313" key="6">
    <source>
        <dbReference type="Proteomes" id="UP000887116"/>
    </source>
</evidence>
<dbReference type="AlphaFoldDB" id="A0A8X6FRD6"/>
<dbReference type="PANTHER" id="PTHR16056">
    <property type="entry name" value="REGULATOR OF MICROTUBULE DYNAMICS PROTEIN"/>
    <property type="match status" value="1"/>
</dbReference>